<evidence type="ECO:0000256" key="4">
    <source>
        <dbReference type="ARBA" id="ARBA00022741"/>
    </source>
</evidence>
<proteinExistence type="inferred from homology"/>
<evidence type="ECO:0000259" key="12">
    <source>
        <dbReference type="Pfam" id="PF01225"/>
    </source>
</evidence>
<feature type="domain" description="Mur ligase C-terminal" evidence="13">
    <location>
        <begin position="337"/>
        <end position="440"/>
    </location>
</feature>
<dbReference type="EC" id="6.3.2.10" evidence="10 11"/>
<dbReference type="InterPro" id="IPR036615">
    <property type="entry name" value="Mur_ligase_C_dom_sf"/>
</dbReference>
<dbReference type="SUPFAM" id="SSF53623">
    <property type="entry name" value="MurD-like peptide ligases, catalytic domain"/>
    <property type="match status" value="1"/>
</dbReference>
<dbReference type="EMBL" id="JAESVA010000001">
    <property type="protein sequence ID" value="MCB8878805.1"/>
    <property type="molecule type" value="Genomic_DNA"/>
</dbReference>
<accession>A0A964E1R4</accession>
<dbReference type="RefSeq" id="WP_227304884.1">
    <property type="nucleotide sequence ID" value="NZ_JAESVA010000001.1"/>
</dbReference>
<dbReference type="PANTHER" id="PTHR43024">
    <property type="entry name" value="UDP-N-ACETYLMURAMOYL-TRIPEPTIDE--D-ALANYL-D-ALANINE LIGASE"/>
    <property type="match status" value="1"/>
</dbReference>
<evidence type="ECO:0000313" key="16">
    <source>
        <dbReference type="Proteomes" id="UP000721844"/>
    </source>
</evidence>
<gene>
    <name evidence="10 15" type="primary">murF</name>
    <name evidence="15" type="ORF">ACELLULO517_01055</name>
</gene>
<keyword evidence="6 10" id="KW-0133">Cell shape</keyword>
<sequence length="462" mass="47624">MTDLWTPEELIAATGGRMAHPFAANGLSIDTRTVAKGDLFVALHGENRDGHAFVASALSAGAGGALVDHDVPDVLPSAALLRVGDTLDGLTALGRFARDRFTGKLVAVTGSVGKTTTKEMLRRILAAEAPTHAAVASYNNHWGVPLTLARMPRDSRFCVAEIGMNHPGEIAPLAALARPHVAVITNVASVHIGHMGSLAAIAAEKAAILSGLEPGGIAVLPADSPEFATLAGAAGAHRVIRFGKSETAKARLVAVNSDADGASVSMSLDGMPLSFRLAAPGEHMALNAVAAIAAAVAMGLDPHHASAALDGFSAVSGRGARRRLTLPDGEALLLDESYNASGPSVRAALAVLALQPARRRIAVLGDMRELGEASAAEHLALLPDVIAHADLLFACGPEMKRLYESVPEWQRAAHTLTSAELAPLVVAALRAEDAILVKGSLGSRMAIIINALPVRAETEEPG</sequence>
<protein>
    <recommendedName>
        <fullName evidence="10 11">UDP-N-acetylmuramoyl-tripeptide--D-alanyl-D-alanine ligase</fullName>
        <ecNumber evidence="10 11">6.3.2.10</ecNumber>
    </recommendedName>
    <alternativeName>
        <fullName evidence="10">D-alanyl-D-alanine-adding enzyme</fullName>
    </alternativeName>
</protein>
<dbReference type="Gene3D" id="3.40.1190.10">
    <property type="entry name" value="Mur-like, catalytic domain"/>
    <property type="match status" value="1"/>
</dbReference>
<name>A0A964E1R4_9PROT</name>
<evidence type="ECO:0000256" key="6">
    <source>
        <dbReference type="ARBA" id="ARBA00022960"/>
    </source>
</evidence>
<dbReference type="NCBIfam" id="TIGR01143">
    <property type="entry name" value="murF"/>
    <property type="match status" value="1"/>
</dbReference>
<dbReference type="InterPro" id="IPR004101">
    <property type="entry name" value="Mur_ligase_C"/>
</dbReference>
<evidence type="ECO:0000256" key="3">
    <source>
        <dbReference type="ARBA" id="ARBA00022618"/>
    </source>
</evidence>
<evidence type="ECO:0000256" key="11">
    <source>
        <dbReference type="RuleBase" id="RU004136"/>
    </source>
</evidence>
<evidence type="ECO:0000256" key="8">
    <source>
        <dbReference type="ARBA" id="ARBA00023306"/>
    </source>
</evidence>
<dbReference type="Pfam" id="PF02875">
    <property type="entry name" value="Mur_ligase_C"/>
    <property type="match status" value="1"/>
</dbReference>
<dbReference type="GO" id="GO:0005737">
    <property type="term" value="C:cytoplasm"/>
    <property type="evidence" value="ECO:0007669"/>
    <property type="project" value="UniProtKB-SubCell"/>
</dbReference>
<keyword evidence="7 10" id="KW-0573">Peptidoglycan synthesis</keyword>
<dbReference type="Gene3D" id="3.90.190.20">
    <property type="entry name" value="Mur ligase, C-terminal domain"/>
    <property type="match status" value="1"/>
</dbReference>
<evidence type="ECO:0000256" key="2">
    <source>
        <dbReference type="ARBA" id="ARBA00022598"/>
    </source>
</evidence>
<reference evidence="15 16" key="1">
    <citation type="journal article" date="2021" name="Microorganisms">
        <title>Acidisoma silvae sp. nov. and Acidisomacellulosilytica sp. nov., Two Acidophilic Bacteria Isolated from Decaying Wood, Hydrolyzing Cellulose and Producing Poly-3-hydroxybutyrate.</title>
        <authorList>
            <person name="Mieszkin S."/>
            <person name="Pouder E."/>
            <person name="Uroz S."/>
            <person name="Simon-Colin C."/>
            <person name="Alain K."/>
        </authorList>
    </citation>
    <scope>NUCLEOTIDE SEQUENCE [LARGE SCALE GENOMIC DNA]</scope>
    <source>
        <strain evidence="15 16">HW T5.17</strain>
    </source>
</reference>
<evidence type="ECO:0000256" key="5">
    <source>
        <dbReference type="ARBA" id="ARBA00022840"/>
    </source>
</evidence>
<keyword evidence="1 10" id="KW-0963">Cytoplasm</keyword>
<dbReference type="GO" id="GO:0051301">
    <property type="term" value="P:cell division"/>
    <property type="evidence" value="ECO:0007669"/>
    <property type="project" value="UniProtKB-KW"/>
</dbReference>
<dbReference type="GO" id="GO:0047480">
    <property type="term" value="F:UDP-N-acetylmuramoyl-tripeptide-D-alanyl-D-alanine ligase activity"/>
    <property type="evidence" value="ECO:0007669"/>
    <property type="project" value="UniProtKB-UniRule"/>
</dbReference>
<feature type="binding site" evidence="10">
    <location>
        <begin position="110"/>
        <end position="116"/>
    </location>
    <ligand>
        <name>ATP</name>
        <dbReference type="ChEBI" id="CHEBI:30616"/>
    </ligand>
</feature>
<dbReference type="Pfam" id="PF08245">
    <property type="entry name" value="Mur_ligase_M"/>
    <property type="match status" value="1"/>
</dbReference>
<dbReference type="InterPro" id="IPR035911">
    <property type="entry name" value="MurE/MurF_N"/>
</dbReference>
<comment type="subcellular location">
    <subcellularLocation>
        <location evidence="10 11">Cytoplasm</location>
    </subcellularLocation>
</comment>
<dbReference type="PANTHER" id="PTHR43024:SF1">
    <property type="entry name" value="UDP-N-ACETYLMURAMOYL-TRIPEPTIDE--D-ALANYL-D-ALANINE LIGASE"/>
    <property type="match status" value="1"/>
</dbReference>
<dbReference type="SUPFAM" id="SSF53244">
    <property type="entry name" value="MurD-like peptide ligases, peptide-binding domain"/>
    <property type="match status" value="1"/>
</dbReference>
<evidence type="ECO:0000256" key="1">
    <source>
        <dbReference type="ARBA" id="ARBA00022490"/>
    </source>
</evidence>
<dbReference type="AlphaFoldDB" id="A0A964E1R4"/>
<dbReference type="InterPro" id="IPR036565">
    <property type="entry name" value="Mur-like_cat_sf"/>
</dbReference>
<evidence type="ECO:0000259" key="14">
    <source>
        <dbReference type="Pfam" id="PF08245"/>
    </source>
</evidence>
<feature type="domain" description="Mur ligase central" evidence="14">
    <location>
        <begin position="108"/>
        <end position="295"/>
    </location>
</feature>
<keyword evidence="3 10" id="KW-0132">Cell division</keyword>
<keyword evidence="8 10" id="KW-0131">Cell cycle</keyword>
<dbReference type="GO" id="GO:0009252">
    <property type="term" value="P:peptidoglycan biosynthetic process"/>
    <property type="evidence" value="ECO:0007669"/>
    <property type="project" value="UniProtKB-UniRule"/>
</dbReference>
<dbReference type="GO" id="GO:0008360">
    <property type="term" value="P:regulation of cell shape"/>
    <property type="evidence" value="ECO:0007669"/>
    <property type="project" value="UniProtKB-KW"/>
</dbReference>
<keyword evidence="5 10" id="KW-0067">ATP-binding</keyword>
<evidence type="ECO:0000256" key="7">
    <source>
        <dbReference type="ARBA" id="ARBA00022984"/>
    </source>
</evidence>
<keyword evidence="2 10" id="KW-0436">Ligase</keyword>
<dbReference type="InterPro" id="IPR051046">
    <property type="entry name" value="MurCDEF_CellWall_CoF430Synth"/>
</dbReference>
<keyword evidence="9 10" id="KW-0961">Cell wall biogenesis/degradation</keyword>
<keyword evidence="16" id="KW-1185">Reference proteome</keyword>
<evidence type="ECO:0000256" key="9">
    <source>
        <dbReference type="ARBA" id="ARBA00023316"/>
    </source>
</evidence>
<dbReference type="HAMAP" id="MF_02019">
    <property type="entry name" value="MurF"/>
    <property type="match status" value="1"/>
</dbReference>
<dbReference type="Gene3D" id="3.40.1390.10">
    <property type="entry name" value="MurE/MurF, N-terminal domain"/>
    <property type="match status" value="1"/>
</dbReference>
<comment type="caution">
    <text evidence="15">The sequence shown here is derived from an EMBL/GenBank/DDBJ whole genome shotgun (WGS) entry which is preliminary data.</text>
</comment>
<evidence type="ECO:0000256" key="10">
    <source>
        <dbReference type="HAMAP-Rule" id="MF_02019"/>
    </source>
</evidence>
<comment type="catalytic activity">
    <reaction evidence="10 11">
        <text>D-alanyl-D-alanine + UDP-N-acetyl-alpha-D-muramoyl-L-alanyl-gamma-D-glutamyl-meso-2,6-diaminopimelate + ATP = UDP-N-acetyl-alpha-D-muramoyl-L-alanyl-gamma-D-glutamyl-meso-2,6-diaminopimeloyl-D-alanyl-D-alanine + ADP + phosphate + H(+)</text>
        <dbReference type="Rhea" id="RHEA:28374"/>
        <dbReference type="ChEBI" id="CHEBI:15378"/>
        <dbReference type="ChEBI" id="CHEBI:30616"/>
        <dbReference type="ChEBI" id="CHEBI:43474"/>
        <dbReference type="ChEBI" id="CHEBI:57822"/>
        <dbReference type="ChEBI" id="CHEBI:61386"/>
        <dbReference type="ChEBI" id="CHEBI:83905"/>
        <dbReference type="ChEBI" id="CHEBI:456216"/>
        <dbReference type="EC" id="6.3.2.10"/>
    </reaction>
</comment>
<dbReference type="InterPro" id="IPR000713">
    <property type="entry name" value="Mur_ligase_N"/>
</dbReference>
<feature type="domain" description="Mur ligase N-terminal catalytic" evidence="12">
    <location>
        <begin position="26"/>
        <end position="71"/>
    </location>
</feature>
<dbReference type="InterPro" id="IPR013221">
    <property type="entry name" value="Mur_ligase_cen"/>
</dbReference>
<evidence type="ECO:0000259" key="13">
    <source>
        <dbReference type="Pfam" id="PF02875"/>
    </source>
</evidence>
<dbReference type="GO" id="GO:0071555">
    <property type="term" value="P:cell wall organization"/>
    <property type="evidence" value="ECO:0007669"/>
    <property type="project" value="UniProtKB-KW"/>
</dbReference>
<dbReference type="SUPFAM" id="SSF63418">
    <property type="entry name" value="MurE/MurF N-terminal domain"/>
    <property type="match status" value="1"/>
</dbReference>
<comment type="pathway">
    <text evidence="10 11">Cell wall biogenesis; peptidoglycan biosynthesis.</text>
</comment>
<comment type="function">
    <text evidence="10 11">Involved in cell wall formation. Catalyzes the final step in the synthesis of UDP-N-acetylmuramoyl-pentapeptide, the precursor of murein.</text>
</comment>
<evidence type="ECO:0000313" key="15">
    <source>
        <dbReference type="EMBL" id="MCB8878805.1"/>
    </source>
</evidence>
<dbReference type="Pfam" id="PF01225">
    <property type="entry name" value="Mur_ligase"/>
    <property type="match status" value="1"/>
</dbReference>
<organism evidence="15 16">
    <name type="scientific">Acidisoma cellulosilyticum</name>
    <dbReference type="NCBI Taxonomy" id="2802395"/>
    <lineage>
        <taxon>Bacteria</taxon>
        <taxon>Pseudomonadati</taxon>
        <taxon>Pseudomonadota</taxon>
        <taxon>Alphaproteobacteria</taxon>
        <taxon>Acetobacterales</taxon>
        <taxon>Acidocellaceae</taxon>
        <taxon>Acidisoma</taxon>
    </lineage>
</organism>
<keyword evidence="4 10" id="KW-0547">Nucleotide-binding</keyword>
<comment type="similarity">
    <text evidence="10">Belongs to the MurCDEF family. MurF subfamily.</text>
</comment>
<dbReference type="InterPro" id="IPR005863">
    <property type="entry name" value="UDP-N-AcMur_synth"/>
</dbReference>
<dbReference type="Proteomes" id="UP000721844">
    <property type="component" value="Unassembled WGS sequence"/>
</dbReference>
<dbReference type="GO" id="GO:0005524">
    <property type="term" value="F:ATP binding"/>
    <property type="evidence" value="ECO:0007669"/>
    <property type="project" value="UniProtKB-UniRule"/>
</dbReference>